<dbReference type="InterPro" id="IPR002933">
    <property type="entry name" value="Peptidase_M20"/>
</dbReference>
<proteinExistence type="predicted"/>
<protein>
    <submittedName>
        <fullName evidence="1">N-acetyldiaminopimelate deacetylase</fullName>
        <ecNumber evidence="1">3.5.1.47</ecNumber>
    </submittedName>
</protein>
<dbReference type="SUPFAM" id="SSF53187">
    <property type="entry name" value="Zn-dependent exopeptidases"/>
    <property type="match status" value="1"/>
</dbReference>
<evidence type="ECO:0000313" key="1">
    <source>
        <dbReference type="EMBL" id="MPN65194.1"/>
    </source>
</evidence>
<name>A0A645K0X1_9ZZZZ</name>
<dbReference type="GO" id="GO:0050118">
    <property type="term" value="F:N-acetyldiaminopimelate deacetylase activity"/>
    <property type="evidence" value="ECO:0007669"/>
    <property type="project" value="UniProtKB-EC"/>
</dbReference>
<organism evidence="1">
    <name type="scientific">bioreactor metagenome</name>
    <dbReference type="NCBI Taxonomy" id="1076179"/>
    <lineage>
        <taxon>unclassified sequences</taxon>
        <taxon>metagenomes</taxon>
        <taxon>ecological metagenomes</taxon>
    </lineage>
</organism>
<dbReference type="InterPro" id="IPR017439">
    <property type="entry name" value="Amidohydrolase"/>
</dbReference>
<accession>A0A645K0X1</accession>
<keyword evidence="1" id="KW-0378">Hydrolase</keyword>
<dbReference type="PANTHER" id="PTHR11014">
    <property type="entry name" value="PEPTIDASE M20 FAMILY MEMBER"/>
    <property type="match status" value="1"/>
</dbReference>
<comment type="caution">
    <text evidence="1">The sequence shown here is derived from an EMBL/GenBank/DDBJ whole genome shotgun (WGS) entry which is preliminary data.</text>
</comment>
<gene>
    <name evidence="1" type="ORF">SDC9_212973</name>
</gene>
<reference evidence="1" key="1">
    <citation type="submission" date="2019-08" db="EMBL/GenBank/DDBJ databases">
        <authorList>
            <person name="Kucharzyk K."/>
            <person name="Murdoch R.W."/>
            <person name="Higgins S."/>
            <person name="Loffler F."/>
        </authorList>
    </citation>
    <scope>NUCLEOTIDE SEQUENCE</scope>
</reference>
<dbReference type="AlphaFoldDB" id="A0A645K0X1"/>
<dbReference type="Gene3D" id="3.40.630.10">
    <property type="entry name" value="Zn peptidases"/>
    <property type="match status" value="1"/>
</dbReference>
<dbReference type="PANTHER" id="PTHR11014:SF63">
    <property type="entry name" value="METALLOPEPTIDASE, PUTATIVE (AFU_ORTHOLOGUE AFUA_6G09600)-RELATED"/>
    <property type="match status" value="1"/>
</dbReference>
<dbReference type="EC" id="3.5.1.47" evidence="1"/>
<sequence length="85" mass="9254">MFELVHGVMKEVLGDSAYVPEMSALGGEDFSFYSEKIPSAFFWLGVQSPVKPFYPIHNGGFSPDENAIPVGIEIAVRSALAFLAE</sequence>
<dbReference type="Pfam" id="PF01546">
    <property type="entry name" value="Peptidase_M20"/>
    <property type="match status" value="1"/>
</dbReference>
<dbReference type="EMBL" id="VSSQ01147175">
    <property type="protein sequence ID" value="MPN65194.1"/>
    <property type="molecule type" value="Genomic_DNA"/>
</dbReference>